<keyword evidence="6 9" id="KW-0378">Hydrolase</keyword>
<feature type="signal peptide" evidence="9">
    <location>
        <begin position="1"/>
        <end position="20"/>
    </location>
</feature>
<evidence type="ECO:0000256" key="7">
    <source>
        <dbReference type="ARBA" id="ARBA00022833"/>
    </source>
</evidence>
<keyword evidence="2" id="KW-0031">Aminopeptidase</keyword>
<dbReference type="EMBL" id="KN880594">
    <property type="protein sequence ID" value="KIY65331.1"/>
    <property type="molecule type" value="Genomic_DNA"/>
</dbReference>
<dbReference type="GO" id="GO:0006508">
    <property type="term" value="P:proteolysis"/>
    <property type="evidence" value="ECO:0007669"/>
    <property type="project" value="UniProtKB-KW"/>
</dbReference>
<name>A0A0D7B731_9AGAR</name>
<dbReference type="GO" id="GO:0046872">
    <property type="term" value="F:metal ion binding"/>
    <property type="evidence" value="ECO:0007669"/>
    <property type="project" value="UniProtKB-KW"/>
</dbReference>
<evidence type="ECO:0000256" key="6">
    <source>
        <dbReference type="ARBA" id="ARBA00022801"/>
    </source>
</evidence>
<feature type="domain" description="Peptidase M28" evidence="10">
    <location>
        <begin position="211"/>
        <end position="403"/>
    </location>
</feature>
<proteinExistence type="inferred from homology"/>
<comment type="similarity">
    <text evidence="8">Belongs to the peptidase M28 family. M28E subfamily.</text>
</comment>
<keyword evidence="4 9" id="KW-0479">Metal-binding</keyword>
<dbReference type="SUPFAM" id="SSF53187">
    <property type="entry name" value="Zn-dependent exopeptidases"/>
    <property type="match status" value="1"/>
</dbReference>
<dbReference type="InterPro" id="IPR007484">
    <property type="entry name" value="Peptidase_M28"/>
</dbReference>
<evidence type="ECO:0000256" key="5">
    <source>
        <dbReference type="ARBA" id="ARBA00022729"/>
    </source>
</evidence>
<dbReference type="GO" id="GO:0004177">
    <property type="term" value="F:aminopeptidase activity"/>
    <property type="evidence" value="ECO:0007669"/>
    <property type="project" value="UniProtKB-KW"/>
</dbReference>
<evidence type="ECO:0000256" key="1">
    <source>
        <dbReference type="ARBA" id="ARBA00001947"/>
    </source>
</evidence>
<evidence type="ECO:0000256" key="9">
    <source>
        <dbReference type="RuleBase" id="RU361240"/>
    </source>
</evidence>
<dbReference type="Gene3D" id="3.40.630.10">
    <property type="entry name" value="Zn peptidases"/>
    <property type="match status" value="1"/>
</dbReference>
<dbReference type="InterPro" id="IPR045175">
    <property type="entry name" value="M28_fam"/>
</dbReference>
<dbReference type="STRING" id="1314674.A0A0D7B731"/>
<keyword evidence="12" id="KW-1185">Reference proteome</keyword>
<dbReference type="OrthoDB" id="2214at2759"/>
<evidence type="ECO:0000256" key="4">
    <source>
        <dbReference type="ARBA" id="ARBA00022723"/>
    </source>
</evidence>
<dbReference type="AlphaFoldDB" id="A0A0D7B731"/>
<dbReference type="EC" id="3.4.-.-" evidence="9"/>
<dbReference type="Proteomes" id="UP000054007">
    <property type="component" value="Unassembled WGS sequence"/>
</dbReference>
<dbReference type="GO" id="GO:0008235">
    <property type="term" value="F:metalloexopeptidase activity"/>
    <property type="evidence" value="ECO:0007669"/>
    <property type="project" value="InterPro"/>
</dbReference>
<keyword evidence="3 9" id="KW-0645">Protease</keyword>
<sequence>MIRSFAILALMVAQNGLVHAARREFDLGLAGAQEILDGKSYGYIPDALRLVQFSLDEPPVWVSEADKLDAKRSGKSFFDITNTSILGKHHDHSKYTYPTHPTEQATVHGIIALANITHLKDNLREFTESFPTRYYNSLSGHASSEWLYARIVNQSADAWAVTLDEKTQGTQISWIKDGAKLTIQRVPHSWPQDSIIARLEPVHSSEDFPSHKEEETVIIGAHCDSINLANPNWDAPGADDDGSGTVTILEALCSILESNYTPTSPLEFHWYAGEEGGLLGSQDIAAAFESEGRHIRGMQQFDMTAWLRANTTESINVMVGTYPDDALTEFQKRLIEEYTRIPWTESSYPRGGSDHESWARAGYQVCHCTEARFEDMNLKYVHTSQDRIDVSEEFSFEHMLRYVHLAIAFGVELSHY</sequence>
<evidence type="ECO:0000256" key="2">
    <source>
        <dbReference type="ARBA" id="ARBA00022438"/>
    </source>
</evidence>
<evidence type="ECO:0000259" key="10">
    <source>
        <dbReference type="Pfam" id="PF04389"/>
    </source>
</evidence>
<protein>
    <recommendedName>
        <fullName evidence="9">Peptide hydrolase</fullName>
        <ecNumber evidence="9">3.4.-.-</ecNumber>
    </recommendedName>
</protein>
<organism evidence="11 12">
    <name type="scientific">Cylindrobasidium torrendii FP15055 ss-10</name>
    <dbReference type="NCBI Taxonomy" id="1314674"/>
    <lineage>
        <taxon>Eukaryota</taxon>
        <taxon>Fungi</taxon>
        <taxon>Dikarya</taxon>
        <taxon>Basidiomycota</taxon>
        <taxon>Agaricomycotina</taxon>
        <taxon>Agaricomycetes</taxon>
        <taxon>Agaricomycetidae</taxon>
        <taxon>Agaricales</taxon>
        <taxon>Marasmiineae</taxon>
        <taxon>Physalacriaceae</taxon>
        <taxon>Cylindrobasidium</taxon>
    </lineage>
</organism>
<reference evidence="11 12" key="1">
    <citation type="journal article" date="2015" name="Fungal Genet. Biol.">
        <title>Evolution of novel wood decay mechanisms in Agaricales revealed by the genome sequences of Fistulina hepatica and Cylindrobasidium torrendii.</title>
        <authorList>
            <person name="Floudas D."/>
            <person name="Held B.W."/>
            <person name="Riley R."/>
            <person name="Nagy L.G."/>
            <person name="Koehler G."/>
            <person name="Ransdell A.S."/>
            <person name="Younus H."/>
            <person name="Chow J."/>
            <person name="Chiniquy J."/>
            <person name="Lipzen A."/>
            <person name="Tritt A."/>
            <person name="Sun H."/>
            <person name="Haridas S."/>
            <person name="LaButti K."/>
            <person name="Ohm R.A."/>
            <person name="Kues U."/>
            <person name="Blanchette R.A."/>
            <person name="Grigoriev I.V."/>
            <person name="Minto R.E."/>
            <person name="Hibbett D.S."/>
        </authorList>
    </citation>
    <scope>NUCLEOTIDE SEQUENCE [LARGE SCALE GENOMIC DNA]</scope>
    <source>
        <strain evidence="11 12">FP15055 ss-10</strain>
    </source>
</reference>
<keyword evidence="5 9" id="KW-0732">Signal</keyword>
<comment type="cofactor">
    <cofactor evidence="1">
        <name>Zn(2+)</name>
        <dbReference type="ChEBI" id="CHEBI:29105"/>
    </cofactor>
</comment>
<evidence type="ECO:0000313" key="11">
    <source>
        <dbReference type="EMBL" id="KIY65331.1"/>
    </source>
</evidence>
<feature type="chain" id="PRO_5005115169" description="Peptide hydrolase" evidence="9">
    <location>
        <begin position="21"/>
        <end position="416"/>
    </location>
</feature>
<dbReference type="PANTHER" id="PTHR12147:SF56">
    <property type="entry name" value="AMINOPEPTIDASE YDR415C-RELATED"/>
    <property type="match status" value="1"/>
</dbReference>
<evidence type="ECO:0000256" key="3">
    <source>
        <dbReference type="ARBA" id="ARBA00022670"/>
    </source>
</evidence>
<accession>A0A0D7B731</accession>
<keyword evidence="7 9" id="KW-0862">Zinc</keyword>
<dbReference type="Pfam" id="PF04389">
    <property type="entry name" value="Peptidase_M28"/>
    <property type="match status" value="1"/>
</dbReference>
<dbReference type="PANTHER" id="PTHR12147">
    <property type="entry name" value="METALLOPEPTIDASE M28 FAMILY MEMBER"/>
    <property type="match status" value="1"/>
</dbReference>
<evidence type="ECO:0000256" key="8">
    <source>
        <dbReference type="ARBA" id="ARBA00043962"/>
    </source>
</evidence>
<gene>
    <name evidence="11" type="ORF">CYLTODRAFT_379587</name>
</gene>
<evidence type="ECO:0000313" key="12">
    <source>
        <dbReference type="Proteomes" id="UP000054007"/>
    </source>
</evidence>